<dbReference type="InterPro" id="IPR052022">
    <property type="entry name" value="26kDa_periplasmic_antigen"/>
</dbReference>
<dbReference type="InterPro" id="IPR007497">
    <property type="entry name" value="SIMPL/DUF541"/>
</dbReference>
<comment type="caution">
    <text evidence="2">The sequence shown here is derived from an EMBL/GenBank/DDBJ whole genome shotgun (WGS) entry which is preliminary data.</text>
</comment>
<dbReference type="PANTHER" id="PTHR34387:SF2">
    <property type="entry name" value="SLR1258 PROTEIN"/>
    <property type="match status" value="1"/>
</dbReference>
<proteinExistence type="predicted"/>
<reference evidence="2 3" key="1">
    <citation type="journal article" date="2012" name="Genet. Mol. Biol.">
        <title>Analysis of 16S rRNA and mxaF genes revealing insights into Methylobacterium niche-specific plant association.</title>
        <authorList>
            <person name="Dourado M.N."/>
            <person name="Andreote F.D."/>
            <person name="Dini-Andreote F."/>
            <person name="Conti R."/>
            <person name="Araujo J.M."/>
            <person name="Araujo W.L."/>
        </authorList>
    </citation>
    <scope>NUCLEOTIDE SEQUENCE [LARGE SCALE GENOMIC DNA]</scope>
    <source>
        <strain evidence="2 3">TC3-10</strain>
    </source>
</reference>
<feature type="chain" id="PRO_5046237542" evidence="1">
    <location>
        <begin position="25"/>
        <end position="242"/>
    </location>
</feature>
<dbReference type="PANTHER" id="PTHR34387">
    <property type="entry name" value="SLR1258 PROTEIN"/>
    <property type="match status" value="1"/>
</dbReference>
<gene>
    <name evidence="2" type="ORF">MOTC310_10695</name>
</gene>
<dbReference type="Gene3D" id="3.30.70.2970">
    <property type="entry name" value="Protein of unknown function (DUF541), domain 2"/>
    <property type="match status" value="1"/>
</dbReference>
<evidence type="ECO:0000256" key="1">
    <source>
        <dbReference type="SAM" id="SignalP"/>
    </source>
</evidence>
<dbReference type="EMBL" id="MLCA01000006">
    <property type="protein sequence ID" value="MEE7490903.1"/>
    <property type="molecule type" value="Genomic_DNA"/>
</dbReference>
<feature type="signal peptide" evidence="1">
    <location>
        <begin position="1"/>
        <end position="24"/>
    </location>
</feature>
<dbReference type="Pfam" id="PF04402">
    <property type="entry name" value="SIMPL"/>
    <property type="match status" value="1"/>
</dbReference>
<organism evidence="2 3">
    <name type="scientific">Methylobacterium oryzae</name>
    <dbReference type="NCBI Taxonomy" id="334852"/>
    <lineage>
        <taxon>Bacteria</taxon>
        <taxon>Pseudomonadati</taxon>
        <taxon>Pseudomonadota</taxon>
        <taxon>Alphaproteobacteria</taxon>
        <taxon>Hyphomicrobiales</taxon>
        <taxon>Methylobacteriaceae</taxon>
        <taxon>Methylobacterium</taxon>
    </lineage>
</organism>
<keyword evidence="1" id="KW-0732">Signal</keyword>
<dbReference type="Proteomes" id="UP001355206">
    <property type="component" value="Unassembled WGS sequence"/>
</dbReference>
<evidence type="ECO:0000313" key="3">
    <source>
        <dbReference type="Proteomes" id="UP001355206"/>
    </source>
</evidence>
<accession>A0ABU7TML1</accession>
<dbReference type="RefSeq" id="WP_331301752.1">
    <property type="nucleotide sequence ID" value="NZ_MLCA01000006.1"/>
</dbReference>
<sequence>MRAFLSGVGLAAVLAAALAPSARADDAACKRHIGVVGRASETRAPDFAEVTIGIEARGASAAAALDAASKAVTGVSAQARALGVPPADIGTAAVTLQAATRPVARPGGAVTEEPDGYRASNMVTVRLADMDRLGDLLRQALESGANRIDGVSFGLRDPDKSEAALQVAATRDARSRAEALAEAVGAKLGPLCTLSTAANTPYRPALEMARAAPMAAKGRRVPLEAGTIQMSSEVSATFAVAQ</sequence>
<dbReference type="Gene3D" id="3.30.110.170">
    <property type="entry name" value="Protein of unknown function (DUF541), domain 1"/>
    <property type="match status" value="1"/>
</dbReference>
<evidence type="ECO:0000313" key="2">
    <source>
        <dbReference type="EMBL" id="MEE7490903.1"/>
    </source>
</evidence>
<protein>
    <submittedName>
        <fullName evidence="2">SIMPL domain-containing protein</fullName>
    </submittedName>
</protein>
<keyword evidence="3" id="KW-1185">Reference proteome</keyword>
<name>A0ABU7TML1_9HYPH</name>